<dbReference type="InterPro" id="IPR001119">
    <property type="entry name" value="SLH_dom"/>
</dbReference>
<accession>A0ABW2FHE3</accession>
<proteinExistence type="predicted"/>
<feature type="domain" description="SLH" evidence="4">
    <location>
        <begin position="36"/>
        <end position="100"/>
    </location>
</feature>
<keyword evidence="2" id="KW-1133">Transmembrane helix</keyword>
<evidence type="ECO:0000259" key="4">
    <source>
        <dbReference type="PROSITE" id="PS51272"/>
    </source>
</evidence>
<dbReference type="EMBL" id="JBHTAI010000015">
    <property type="protein sequence ID" value="MFC7151243.1"/>
    <property type="molecule type" value="Genomic_DNA"/>
</dbReference>
<feature type="chain" id="PRO_5046125293" evidence="3">
    <location>
        <begin position="33"/>
        <end position="320"/>
    </location>
</feature>
<dbReference type="Proteomes" id="UP001596378">
    <property type="component" value="Unassembled WGS sequence"/>
</dbReference>
<keyword evidence="2" id="KW-0472">Membrane</keyword>
<evidence type="ECO:0000313" key="6">
    <source>
        <dbReference type="Proteomes" id="UP001596378"/>
    </source>
</evidence>
<dbReference type="RefSeq" id="WP_378047713.1">
    <property type="nucleotide sequence ID" value="NZ_JBHMDN010000015.1"/>
</dbReference>
<feature type="compositionally biased region" description="Low complexity" evidence="1">
    <location>
        <begin position="258"/>
        <end position="274"/>
    </location>
</feature>
<feature type="transmembrane region" description="Helical" evidence="2">
    <location>
        <begin position="293"/>
        <end position="313"/>
    </location>
</feature>
<name>A0ABW2FHE3_9BACL</name>
<dbReference type="Pfam" id="PF00395">
    <property type="entry name" value="SLH"/>
    <property type="match status" value="1"/>
</dbReference>
<comment type="caution">
    <text evidence="5">The sequence shown here is derived from an EMBL/GenBank/DDBJ whole genome shotgun (WGS) entry which is preliminary data.</text>
</comment>
<evidence type="ECO:0000256" key="1">
    <source>
        <dbReference type="SAM" id="MobiDB-lite"/>
    </source>
</evidence>
<protein>
    <submittedName>
        <fullName evidence="5">S-layer homology domain-containing protein</fullName>
    </submittedName>
</protein>
<keyword evidence="3" id="KW-0732">Signal</keyword>
<organism evidence="5 6">
    <name type="scientific">Cohnella cellulosilytica</name>
    <dbReference type="NCBI Taxonomy" id="986710"/>
    <lineage>
        <taxon>Bacteria</taxon>
        <taxon>Bacillati</taxon>
        <taxon>Bacillota</taxon>
        <taxon>Bacilli</taxon>
        <taxon>Bacillales</taxon>
        <taxon>Paenibacillaceae</taxon>
        <taxon>Cohnella</taxon>
    </lineage>
</organism>
<keyword evidence="6" id="KW-1185">Reference proteome</keyword>
<feature type="signal peptide" evidence="3">
    <location>
        <begin position="1"/>
        <end position="32"/>
    </location>
</feature>
<keyword evidence="2" id="KW-0812">Transmembrane</keyword>
<evidence type="ECO:0000256" key="3">
    <source>
        <dbReference type="SAM" id="SignalP"/>
    </source>
</evidence>
<reference evidence="6" key="1">
    <citation type="journal article" date="2019" name="Int. J. Syst. Evol. Microbiol.">
        <title>The Global Catalogue of Microorganisms (GCM) 10K type strain sequencing project: providing services to taxonomists for standard genome sequencing and annotation.</title>
        <authorList>
            <consortium name="The Broad Institute Genomics Platform"/>
            <consortium name="The Broad Institute Genome Sequencing Center for Infectious Disease"/>
            <person name="Wu L."/>
            <person name="Ma J."/>
        </authorList>
    </citation>
    <scope>NUCLEOTIDE SEQUENCE [LARGE SCALE GENOMIC DNA]</scope>
    <source>
        <strain evidence="6">KCTC 12907</strain>
    </source>
</reference>
<gene>
    <name evidence="5" type="ORF">ACFQMJ_22125</name>
</gene>
<evidence type="ECO:0000313" key="5">
    <source>
        <dbReference type="EMBL" id="MFC7151243.1"/>
    </source>
</evidence>
<feature type="region of interest" description="Disordered" evidence="1">
    <location>
        <begin position="258"/>
        <end position="290"/>
    </location>
</feature>
<sequence>MMNRVYGVKWRYVVVIALACVLAGLRAPAASAHIVHPGNAFSDIGLSAYKDEIVYASRLGLIAGEESGDVFRPGEPLRRADLAHWAAAFNGLAEADDAEAAGQAALTGGLVDTLEGNATYSDINRAVFRGRLTLENGGAYPADREATREQYAAFVVAFASTQVDGKRLEERAGLAAGPAGIVKTESDPDAAFGYKLTIGGRTWTLSPHPRIVHAPGDPALWDGLQLAASWISDEGEGAELELLDFRGGSNDAIGAVSDAAGTASSASADDASSAHAHHHEGPSEQPQSDNASALRWTIALAAGLAAAGAVFAIRSLRKRK</sequence>
<dbReference type="PROSITE" id="PS51272">
    <property type="entry name" value="SLH"/>
    <property type="match status" value="1"/>
</dbReference>
<evidence type="ECO:0000256" key="2">
    <source>
        <dbReference type="SAM" id="Phobius"/>
    </source>
</evidence>